<evidence type="ECO:0000313" key="11">
    <source>
        <dbReference type="EMBL" id="GMI20284.1"/>
    </source>
</evidence>
<proteinExistence type="inferred from homology"/>
<feature type="repeat" description="Solcar" evidence="9">
    <location>
        <begin position="1"/>
        <end position="83"/>
    </location>
</feature>
<keyword evidence="5" id="KW-0677">Repeat</keyword>
<dbReference type="InterPro" id="IPR023395">
    <property type="entry name" value="MCP_dom_sf"/>
</dbReference>
<evidence type="ECO:0000256" key="5">
    <source>
        <dbReference type="ARBA" id="ARBA00022737"/>
    </source>
</evidence>
<dbReference type="EMBL" id="BRYA01000507">
    <property type="protein sequence ID" value="GMI20284.1"/>
    <property type="molecule type" value="Genomic_DNA"/>
</dbReference>
<comment type="caution">
    <text evidence="11">The sequence shown here is derived from an EMBL/GenBank/DDBJ whole genome shotgun (WGS) entry which is preliminary data.</text>
</comment>
<comment type="similarity">
    <text evidence="2 10">Belongs to the mitochondrial carrier (TC 2.A.29) family.</text>
</comment>
<dbReference type="PRINTS" id="PR00926">
    <property type="entry name" value="MITOCARRIER"/>
</dbReference>
<keyword evidence="4 9" id="KW-0812">Transmembrane</keyword>
<comment type="subcellular location">
    <subcellularLocation>
        <location evidence="1">Mitochondrion membrane</location>
        <topology evidence="1">Multi-pass membrane protein</topology>
    </subcellularLocation>
</comment>
<keyword evidence="8 9" id="KW-0472">Membrane</keyword>
<organism evidence="11 12">
    <name type="scientific">Triparma columacea</name>
    <dbReference type="NCBI Taxonomy" id="722753"/>
    <lineage>
        <taxon>Eukaryota</taxon>
        <taxon>Sar</taxon>
        <taxon>Stramenopiles</taxon>
        <taxon>Ochrophyta</taxon>
        <taxon>Bolidophyceae</taxon>
        <taxon>Parmales</taxon>
        <taxon>Triparmaceae</taxon>
        <taxon>Triparma</taxon>
    </lineage>
</organism>
<protein>
    <recommendedName>
        <fullName evidence="13">Mitochondrial carrier protein</fullName>
    </recommendedName>
</protein>
<evidence type="ECO:0000256" key="7">
    <source>
        <dbReference type="ARBA" id="ARBA00023128"/>
    </source>
</evidence>
<evidence type="ECO:0000256" key="8">
    <source>
        <dbReference type="ARBA" id="ARBA00023136"/>
    </source>
</evidence>
<evidence type="ECO:0000256" key="2">
    <source>
        <dbReference type="ARBA" id="ARBA00006375"/>
    </source>
</evidence>
<evidence type="ECO:0000256" key="3">
    <source>
        <dbReference type="ARBA" id="ARBA00022448"/>
    </source>
</evidence>
<dbReference type="PANTHER" id="PTHR45624">
    <property type="entry name" value="MITOCHONDRIAL BASIC AMINO ACIDS TRANSPORTER-RELATED"/>
    <property type="match status" value="1"/>
</dbReference>
<keyword evidence="12" id="KW-1185">Reference proteome</keyword>
<dbReference type="PROSITE" id="PS50920">
    <property type="entry name" value="SOLCAR"/>
    <property type="match status" value="2"/>
</dbReference>
<dbReference type="Gene3D" id="1.50.40.10">
    <property type="entry name" value="Mitochondrial carrier domain"/>
    <property type="match status" value="1"/>
</dbReference>
<dbReference type="AlphaFoldDB" id="A0A9W7FVZ1"/>
<evidence type="ECO:0000256" key="6">
    <source>
        <dbReference type="ARBA" id="ARBA00022989"/>
    </source>
</evidence>
<dbReference type="Pfam" id="PF00153">
    <property type="entry name" value="Mito_carr"/>
    <property type="match status" value="3"/>
</dbReference>
<feature type="repeat" description="Solcar" evidence="9">
    <location>
        <begin position="189"/>
        <end position="273"/>
    </location>
</feature>
<dbReference type="InterPro" id="IPR050567">
    <property type="entry name" value="Mitochondrial_Carrier"/>
</dbReference>
<evidence type="ECO:0000256" key="1">
    <source>
        <dbReference type="ARBA" id="ARBA00004225"/>
    </source>
</evidence>
<evidence type="ECO:0000313" key="12">
    <source>
        <dbReference type="Proteomes" id="UP001165065"/>
    </source>
</evidence>
<keyword evidence="6" id="KW-1133">Transmembrane helix</keyword>
<dbReference type="PANTHER" id="PTHR45624:SF10">
    <property type="entry name" value="SLC (SOLUTE CARRIER) HOMOLOG"/>
    <property type="match status" value="1"/>
</dbReference>
<keyword evidence="3 10" id="KW-0813">Transport</keyword>
<evidence type="ECO:0000256" key="9">
    <source>
        <dbReference type="PROSITE-ProRule" id="PRU00282"/>
    </source>
</evidence>
<dbReference type="InterPro" id="IPR018108">
    <property type="entry name" value="MCP_transmembrane"/>
</dbReference>
<dbReference type="InterPro" id="IPR002067">
    <property type="entry name" value="MCP"/>
</dbReference>
<dbReference type="GO" id="GO:0022857">
    <property type="term" value="F:transmembrane transporter activity"/>
    <property type="evidence" value="ECO:0007669"/>
    <property type="project" value="TreeGrafter"/>
</dbReference>
<name>A0A9W7FVZ1_9STRA</name>
<dbReference type="GO" id="GO:0031966">
    <property type="term" value="C:mitochondrial membrane"/>
    <property type="evidence" value="ECO:0007669"/>
    <property type="project" value="UniProtKB-SubCell"/>
</dbReference>
<gene>
    <name evidence="11" type="ORF">TrCOL_g12273</name>
</gene>
<dbReference type="SUPFAM" id="SSF103506">
    <property type="entry name" value="Mitochondrial carrier"/>
    <property type="match status" value="1"/>
</dbReference>
<evidence type="ECO:0000256" key="10">
    <source>
        <dbReference type="RuleBase" id="RU000488"/>
    </source>
</evidence>
<sequence length="273" mass="28398">MTSGALAGSAGVFVSFPFDTLKTLKQTREGTAGQGSMRIRDLIASVYSESGIKGFYGGVKGMVVGQAVIKAAAFSANDYFLNLIRASSHATGGATDLILAAMLSGLLTSFLVTPVERVKIILQSSKGEGTELQVLRNILRTPNGLSNLMFQGLLPTIFREVPSYGIYFVTFRVLMDGGLGAALGGGGGGGGAAALVCGALSGVACWVPVYPVDVVKTQMQATEGEGEGVWGTLRGIVEEDGVKGLWDGLGPKVIRAAINHAVTFWVYEKLTGV</sequence>
<evidence type="ECO:0000256" key="4">
    <source>
        <dbReference type="ARBA" id="ARBA00022692"/>
    </source>
</evidence>
<dbReference type="OrthoDB" id="193856at2759"/>
<keyword evidence="7" id="KW-0496">Mitochondrion</keyword>
<dbReference type="Proteomes" id="UP001165065">
    <property type="component" value="Unassembled WGS sequence"/>
</dbReference>
<accession>A0A9W7FVZ1</accession>
<reference evidence="12" key="1">
    <citation type="journal article" date="2023" name="Commun. Biol.">
        <title>Genome analysis of Parmales, the sister group of diatoms, reveals the evolutionary specialization of diatoms from phago-mixotrophs to photoautotrophs.</title>
        <authorList>
            <person name="Ban H."/>
            <person name="Sato S."/>
            <person name="Yoshikawa S."/>
            <person name="Yamada K."/>
            <person name="Nakamura Y."/>
            <person name="Ichinomiya M."/>
            <person name="Sato N."/>
            <person name="Blanc-Mathieu R."/>
            <person name="Endo H."/>
            <person name="Kuwata A."/>
            <person name="Ogata H."/>
        </authorList>
    </citation>
    <scope>NUCLEOTIDE SEQUENCE [LARGE SCALE GENOMIC DNA]</scope>
</reference>
<evidence type="ECO:0008006" key="13">
    <source>
        <dbReference type="Google" id="ProtNLM"/>
    </source>
</evidence>